<name>A0A1J1DUS7_9BACT</name>
<dbReference type="GO" id="GO:0000028">
    <property type="term" value="P:ribosomal small subunit assembly"/>
    <property type="evidence" value="ECO:0007669"/>
    <property type="project" value="TreeGrafter"/>
</dbReference>
<dbReference type="Pfam" id="PF02576">
    <property type="entry name" value="RimP_N"/>
    <property type="match status" value="1"/>
</dbReference>
<evidence type="ECO:0000259" key="4">
    <source>
        <dbReference type="Pfam" id="PF02576"/>
    </source>
</evidence>
<dbReference type="KEGG" id="dtr:RSDT_0028"/>
<evidence type="ECO:0000256" key="1">
    <source>
        <dbReference type="ARBA" id="ARBA00022490"/>
    </source>
</evidence>
<dbReference type="Gene3D" id="3.30.300.70">
    <property type="entry name" value="RimP-like superfamily, N-terminal"/>
    <property type="match status" value="1"/>
</dbReference>
<evidence type="ECO:0000256" key="2">
    <source>
        <dbReference type="ARBA" id="ARBA00022517"/>
    </source>
</evidence>
<dbReference type="GO" id="GO:0005829">
    <property type="term" value="C:cytosol"/>
    <property type="evidence" value="ECO:0007669"/>
    <property type="project" value="TreeGrafter"/>
</dbReference>
<dbReference type="GO" id="GO:0006412">
    <property type="term" value="P:translation"/>
    <property type="evidence" value="ECO:0007669"/>
    <property type="project" value="TreeGrafter"/>
</dbReference>
<keyword evidence="6" id="KW-1185">Reference proteome</keyword>
<dbReference type="RefSeq" id="WP_096400282.1">
    <property type="nucleotide sequence ID" value="NZ_AP017368.1"/>
</dbReference>
<dbReference type="AlphaFoldDB" id="A0A1J1DUS7"/>
<keyword evidence="1 3" id="KW-0963">Cytoplasm</keyword>
<accession>A0A1J1DUS7</accession>
<dbReference type="PANTHER" id="PTHR33867:SF1">
    <property type="entry name" value="RIBOSOME MATURATION FACTOR RIMP"/>
    <property type="match status" value="1"/>
</dbReference>
<comment type="function">
    <text evidence="3">Required for maturation of 30S ribosomal subunits.</text>
</comment>
<organism evidence="5 6">
    <name type="scientific">Candidatus Desulfovibrio trichonymphae</name>
    <dbReference type="NCBI Taxonomy" id="1725232"/>
    <lineage>
        <taxon>Bacteria</taxon>
        <taxon>Pseudomonadati</taxon>
        <taxon>Thermodesulfobacteriota</taxon>
        <taxon>Desulfovibrionia</taxon>
        <taxon>Desulfovibrionales</taxon>
        <taxon>Desulfovibrionaceae</taxon>
        <taxon>Desulfovibrio</taxon>
    </lineage>
</organism>
<evidence type="ECO:0000256" key="3">
    <source>
        <dbReference type="HAMAP-Rule" id="MF_01077"/>
    </source>
</evidence>
<dbReference type="InterPro" id="IPR028989">
    <property type="entry name" value="RimP_N"/>
</dbReference>
<evidence type="ECO:0000313" key="5">
    <source>
        <dbReference type="EMBL" id="BAV91540.1"/>
    </source>
</evidence>
<feature type="domain" description="Ribosome maturation factor RimP N-terminal" evidence="4">
    <location>
        <begin position="13"/>
        <end position="93"/>
    </location>
</feature>
<protein>
    <recommendedName>
        <fullName evidence="3">Ribosome maturation factor RimP</fullName>
    </recommendedName>
</protein>
<evidence type="ECO:0000313" key="6">
    <source>
        <dbReference type="Proteomes" id="UP000242645"/>
    </source>
</evidence>
<keyword evidence="2 3" id="KW-0690">Ribosome biogenesis</keyword>
<dbReference type="EMBL" id="AP017368">
    <property type="protein sequence ID" value="BAV91540.1"/>
    <property type="molecule type" value="Genomic_DNA"/>
</dbReference>
<reference evidence="5 6" key="1">
    <citation type="journal article" date="2017" name="ISME J.">
        <title>Genome of 'Ca. Desulfovibrio trichonymphae', an H2-oxidizing bacterium in a tripartite symbiotic system within a protist cell in the termite gut.</title>
        <authorList>
            <person name="Kuwahara H."/>
            <person name="Yuki M."/>
            <person name="Izawa K."/>
            <person name="Ohkuma M."/>
            <person name="Hongoh Y."/>
        </authorList>
    </citation>
    <scope>NUCLEOTIDE SEQUENCE [LARGE SCALE GENOMIC DNA]</scope>
    <source>
        <strain evidence="5 6">Rs-N31</strain>
    </source>
</reference>
<dbReference type="Proteomes" id="UP000242645">
    <property type="component" value="Chromosome"/>
</dbReference>
<dbReference type="InterPro" id="IPR003728">
    <property type="entry name" value="Ribosome_maturation_RimP"/>
</dbReference>
<comment type="similarity">
    <text evidence="3">Belongs to the RimP family.</text>
</comment>
<gene>
    <name evidence="3 5" type="primary">rimP</name>
    <name evidence="5" type="ORF">RSDT_0028</name>
</gene>
<comment type="subcellular location">
    <subcellularLocation>
        <location evidence="3">Cytoplasm</location>
    </subcellularLocation>
</comment>
<dbReference type="SUPFAM" id="SSF75420">
    <property type="entry name" value="YhbC-like, N-terminal domain"/>
    <property type="match status" value="1"/>
</dbReference>
<dbReference type="PANTHER" id="PTHR33867">
    <property type="entry name" value="RIBOSOME MATURATION FACTOR RIMP"/>
    <property type="match status" value="1"/>
</dbReference>
<sequence>MIENTIKETVIRLAEPVVDSLGLVLWGVEIQRAGRMIVRLYVDTHPELRQTQGVDASPSIDQCEEISRHLGLALEVEDLIAAAYTLEVSTPGLMRVFFDLEQLRPYLGDIMEVKLHMPITLGQHNDTDVACAHRRLWRGRLAAVQDDFFVLEPVTVTAEGDVYPETLPPVSLPWATVRSVNRMHIFRRPVKPGKARAENTPPFN</sequence>
<proteinExistence type="inferred from homology"/>
<dbReference type="HAMAP" id="MF_01077">
    <property type="entry name" value="RimP"/>
    <property type="match status" value="1"/>
</dbReference>
<dbReference type="InterPro" id="IPR035956">
    <property type="entry name" value="RimP_N_sf"/>
</dbReference>
<dbReference type="OrthoDB" id="9805006at2"/>